<evidence type="ECO:0000256" key="7">
    <source>
        <dbReference type="ARBA" id="ARBA00023136"/>
    </source>
</evidence>
<organism evidence="14 15">
    <name type="scientific">Sphingomonas glaciei</name>
    <dbReference type="NCBI Taxonomy" id="2938948"/>
    <lineage>
        <taxon>Bacteria</taxon>
        <taxon>Pseudomonadati</taxon>
        <taxon>Pseudomonadota</taxon>
        <taxon>Alphaproteobacteria</taxon>
        <taxon>Sphingomonadales</taxon>
        <taxon>Sphingomonadaceae</taxon>
        <taxon>Sphingomonas</taxon>
    </lineage>
</organism>
<dbReference type="RefSeq" id="WP_249503767.1">
    <property type="nucleotide sequence ID" value="NZ_CP097253.1"/>
</dbReference>
<keyword evidence="7 10" id="KW-0472">Membrane</keyword>
<gene>
    <name evidence="14" type="ORF">M1K48_13850</name>
</gene>
<evidence type="ECO:0000256" key="5">
    <source>
        <dbReference type="ARBA" id="ARBA00022729"/>
    </source>
</evidence>
<evidence type="ECO:0000256" key="3">
    <source>
        <dbReference type="ARBA" id="ARBA00022452"/>
    </source>
</evidence>
<keyword evidence="9 10" id="KW-0998">Cell outer membrane</keyword>
<keyword evidence="6 11" id="KW-0798">TonB box</keyword>
<accession>A0ABY5MUT7</accession>
<dbReference type="InterPro" id="IPR012910">
    <property type="entry name" value="Plug_dom"/>
</dbReference>
<proteinExistence type="inferred from homology"/>
<dbReference type="SUPFAM" id="SSF56935">
    <property type="entry name" value="Porins"/>
    <property type="match status" value="1"/>
</dbReference>
<keyword evidence="8 14" id="KW-0675">Receptor</keyword>
<keyword evidence="3 10" id="KW-1134">Transmembrane beta strand</keyword>
<protein>
    <submittedName>
        <fullName evidence="14">TonB-dependent receptor</fullName>
    </submittedName>
</protein>
<dbReference type="Pfam" id="PF07715">
    <property type="entry name" value="Plug"/>
    <property type="match status" value="1"/>
</dbReference>
<keyword evidence="5" id="KW-0732">Signal</keyword>
<comment type="similarity">
    <text evidence="10 11">Belongs to the TonB-dependent receptor family.</text>
</comment>
<evidence type="ECO:0000256" key="11">
    <source>
        <dbReference type="RuleBase" id="RU003357"/>
    </source>
</evidence>
<evidence type="ECO:0000259" key="13">
    <source>
        <dbReference type="Pfam" id="PF07715"/>
    </source>
</evidence>
<keyword evidence="15" id="KW-1185">Reference proteome</keyword>
<feature type="domain" description="TonB-dependent receptor plug" evidence="13">
    <location>
        <begin position="28"/>
        <end position="134"/>
    </location>
</feature>
<dbReference type="Proteomes" id="UP000831921">
    <property type="component" value="Chromosome"/>
</dbReference>
<evidence type="ECO:0000256" key="6">
    <source>
        <dbReference type="ARBA" id="ARBA00023077"/>
    </source>
</evidence>
<dbReference type="PANTHER" id="PTHR30069">
    <property type="entry name" value="TONB-DEPENDENT OUTER MEMBRANE RECEPTOR"/>
    <property type="match status" value="1"/>
</dbReference>
<evidence type="ECO:0000256" key="9">
    <source>
        <dbReference type="ARBA" id="ARBA00023237"/>
    </source>
</evidence>
<evidence type="ECO:0000256" key="8">
    <source>
        <dbReference type="ARBA" id="ARBA00023170"/>
    </source>
</evidence>
<dbReference type="InterPro" id="IPR037066">
    <property type="entry name" value="Plug_dom_sf"/>
</dbReference>
<keyword evidence="2 10" id="KW-0813">Transport</keyword>
<dbReference type="PROSITE" id="PS52016">
    <property type="entry name" value="TONB_DEPENDENT_REC_3"/>
    <property type="match status" value="1"/>
</dbReference>
<dbReference type="Pfam" id="PF00593">
    <property type="entry name" value="TonB_dep_Rec_b-barrel"/>
    <property type="match status" value="1"/>
</dbReference>
<dbReference type="InterPro" id="IPR036942">
    <property type="entry name" value="Beta-barrel_TonB_sf"/>
</dbReference>
<dbReference type="Gene3D" id="2.170.130.10">
    <property type="entry name" value="TonB-dependent receptor, plug domain"/>
    <property type="match status" value="1"/>
</dbReference>
<evidence type="ECO:0000259" key="12">
    <source>
        <dbReference type="Pfam" id="PF00593"/>
    </source>
</evidence>
<dbReference type="PANTHER" id="PTHR30069:SF29">
    <property type="entry name" value="HEMOGLOBIN AND HEMOGLOBIN-HAPTOGLOBIN-BINDING PROTEIN 1-RELATED"/>
    <property type="match status" value="1"/>
</dbReference>
<dbReference type="EMBL" id="CP097253">
    <property type="protein sequence ID" value="UUR07988.1"/>
    <property type="molecule type" value="Genomic_DNA"/>
</dbReference>
<dbReference type="Gene3D" id="2.40.170.20">
    <property type="entry name" value="TonB-dependent receptor, beta-barrel domain"/>
    <property type="match status" value="1"/>
</dbReference>
<name>A0ABY5MUT7_9SPHN</name>
<dbReference type="InterPro" id="IPR039426">
    <property type="entry name" value="TonB-dep_rcpt-like"/>
</dbReference>
<sequence length="663" mass="69690">MLIVALPAEIVITARALPDPVAERLLGVSRIDRDRLEDAGGLGVEQVLREAAGVILFRRSDARSGQPTSQGVTLRALGGNAASRALLVLDGVPQSDPFGGWINWPAYDPAALAEVRIVRGGGSVADGPGALAGTIHMTSVVGAEIAGRVELGSRSALYGSARAGMALGSGSLMLSGYGGLGDGFVPVEASVRGLADRASPYAFGGGRMRWAGDIAAGVALEAAVGGFDDRRERGLAFTDNRTRGLDASLRLVGRGSWGWSALVYGQRREFESSFASTDRARTTTTRTALQYDVPGRAIGWSAEVRPPVGARTELRIGTDGRRMKGRSDEFGAYVAGQPTRDRSSGGQSAHAGLFAELTREEGRFTLSGTARVDRWTITKGALRDRLISTGALTSERFPDRSGWRPTGRIAAGAALSNRVALRSAAYLGWRLPTLNELFRPFRAGTDAVAANPALAPERLRGAEVGADWRGGGASLSLTAFANRLLDPIANVTLGTGPGSFPGVGFVAVGGSYRQRRNLDRIDVAGLEASGSWRLGEWTLGGSLSLADARVRAMGAAAPLDGLRPAQTSSFGAGASVGWEREGRSAALQLRHSGRAYEDDLNRLSLPAATTIDAAASWPLSRRIALTARAENLFDARVIAGRTGDGITERATPRSLWLGLRLSR</sequence>
<evidence type="ECO:0000313" key="14">
    <source>
        <dbReference type="EMBL" id="UUR07988.1"/>
    </source>
</evidence>
<feature type="domain" description="TonB-dependent receptor-like beta-barrel" evidence="12">
    <location>
        <begin position="198"/>
        <end position="632"/>
    </location>
</feature>
<dbReference type="InterPro" id="IPR000531">
    <property type="entry name" value="Beta-barrel_TonB"/>
</dbReference>
<keyword evidence="4 10" id="KW-0812">Transmembrane</keyword>
<evidence type="ECO:0000256" key="1">
    <source>
        <dbReference type="ARBA" id="ARBA00004571"/>
    </source>
</evidence>
<evidence type="ECO:0000313" key="15">
    <source>
        <dbReference type="Proteomes" id="UP000831921"/>
    </source>
</evidence>
<evidence type="ECO:0000256" key="10">
    <source>
        <dbReference type="PROSITE-ProRule" id="PRU01360"/>
    </source>
</evidence>
<evidence type="ECO:0000256" key="2">
    <source>
        <dbReference type="ARBA" id="ARBA00022448"/>
    </source>
</evidence>
<evidence type="ECO:0000256" key="4">
    <source>
        <dbReference type="ARBA" id="ARBA00022692"/>
    </source>
</evidence>
<reference evidence="14 15" key="1">
    <citation type="submission" date="2022-05" db="EMBL/GenBank/DDBJ databases">
        <title>S8-45 Sphingomonas ultraviolaceadurans.</title>
        <authorList>
            <person name="Liu Y."/>
        </authorList>
    </citation>
    <scope>NUCLEOTIDE SEQUENCE [LARGE SCALE GENOMIC DNA]</scope>
    <source>
        <strain evidence="14 15">S8-45</strain>
    </source>
</reference>
<comment type="subcellular location">
    <subcellularLocation>
        <location evidence="1 10">Cell outer membrane</location>
        <topology evidence="1 10">Multi-pass membrane protein</topology>
    </subcellularLocation>
</comment>